<sequence length="173" mass="19366">MRYLVVSDSHGDRAILLKLIENFFDQVDAMFHCGDSELSADDEVFAYFSTVTGNCDYEPAFKEERTFSFGTDKILLAHGHLLGVSFGLDSFLKEMDRVKANLGFFGHTHQLGVEKIAGKIVLNPGSISYPRGKYQVLGGTFAIVETSPTQTVIQYYDRQLQPLKDLKVVFKNA</sequence>
<dbReference type="SUPFAM" id="SSF56300">
    <property type="entry name" value="Metallo-dependent phosphatases"/>
    <property type="match status" value="1"/>
</dbReference>
<dbReference type="Pfam" id="PF12850">
    <property type="entry name" value="Metallophos_2"/>
    <property type="match status" value="1"/>
</dbReference>
<dbReference type="PANTHER" id="PTHR11124">
    <property type="entry name" value="VACUOLAR SORTING PROTEIN VPS29"/>
    <property type="match status" value="1"/>
</dbReference>
<comment type="caution">
    <text evidence="4">The sequence shown here is derived from an EMBL/GenBank/DDBJ whole genome shotgun (WGS) entry which is preliminary data.</text>
</comment>
<protein>
    <recommendedName>
        <fullName evidence="2">Phosphoesterase</fullName>
        <ecNumber evidence="2">3.1.4.-</ecNumber>
    </recommendedName>
</protein>
<evidence type="ECO:0000256" key="2">
    <source>
        <dbReference type="RuleBase" id="RU362039"/>
    </source>
</evidence>
<dbReference type="Proteomes" id="UP001565236">
    <property type="component" value="Unassembled WGS sequence"/>
</dbReference>
<comment type="cofactor">
    <cofactor evidence="2">
        <name>a divalent metal cation</name>
        <dbReference type="ChEBI" id="CHEBI:60240"/>
    </cofactor>
</comment>
<dbReference type="EMBL" id="JBCLUF010000013">
    <property type="protein sequence ID" value="MEY8662207.1"/>
    <property type="molecule type" value="Genomic_DNA"/>
</dbReference>
<reference evidence="4 5" key="1">
    <citation type="submission" date="2024-03" db="EMBL/GenBank/DDBJ databases">
        <title>Mouse gut bacterial collection (mGBC) of GemPharmatech.</title>
        <authorList>
            <person name="He Y."/>
            <person name="Dong L."/>
            <person name="Wu D."/>
            <person name="Gao X."/>
            <person name="Lin Z."/>
        </authorList>
    </citation>
    <scope>NUCLEOTIDE SEQUENCE [LARGE SCALE GENOMIC DNA]</scope>
    <source>
        <strain evidence="4 5">15-30</strain>
    </source>
</reference>
<dbReference type="RefSeq" id="WP_369941625.1">
    <property type="nucleotide sequence ID" value="NZ_JBCLUF010000013.1"/>
</dbReference>
<evidence type="ECO:0000259" key="3">
    <source>
        <dbReference type="Pfam" id="PF12850"/>
    </source>
</evidence>
<dbReference type="InterPro" id="IPR000979">
    <property type="entry name" value="Phosphodiesterase_MJ0936/Vps29"/>
</dbReference>
<accession>A0ABV4DR16</accession>
<keyword evidence="2" id="KW-0479">Metal-binding</keyword>
<proteinExistence type="inferred from homology"/>
<feature type="domain" description="Calcineurin-like phosphoesterase" evidence="3">
    <location>
        <begin position="1"/>
        <end position="147"/>
    </location>
</feature>
<dbReference type="Gene3D" id="3.60.21.10">
    <property type="match status" value="1"/>
</dbReference>
<gene>
    <name evidence="4" type="ORF">AALT52_04780</name>
</gene>
<dbReference type="NCBIfam" id="TIGR00040">
    <property type="entry name" value="yfcE"/>
    <property type="match status" value="1"/>
</dbReference>
<dbReference type="InterPro" id="IPR041802">
    <property type="entry name" value="MPP_YfcE"/>
</dbReference>
<evidence type="ECO:0000313" key="4">
    <source>
        <dbReference type="EMBL" id="MEY8662207.1"/>
    </source>
</evidence>
<dbReference type="InterPro" id="IPR024654">
    <property type="entry name" value="Calcineurin-like_PHP_lpxH"/>
</dbReference>
<comment type="similarity">
    <text evidence="1 2">Belongs to the metallophosphoesterase superfamily. YfcE family.</text>
</comment>
<keyword evidence="5" id="KW-1185">Reference proteome</keyword>
<dbReference type="EC" id="3.1.4.-" evidence="2"/>
<organism evidence="4 5">
    <name type="scientific">Ligilactobacillus faecis</name>
    <dbReference type="NCBI Taxonomy" id="762833"/>
    <lineage>
        <taxon>Bacteria</taxon>
        <taxon>Bacillati</taxon>
        <taxon>Bacillota</taxon>
        <taxon>Bacilli</taxon>
        <taxon>Lactobacillales</taxon>
        <taxon>Lactobacillaceae</taxon>
        <taxon>Ligilactobacillus</taxon>
    </lineage>
</organism>
<dbReference type="CDD" id="cd00841">
    <property type="entry name" value="MPP_YfcE"/>
    <property type="match status" value="1"/>
</dbReference>
<dbReference type="InterPro" id="IPR029052">
    <property type="entry name" value="Metallo-depent_PP-like"/>
</dbReference>
<name>A0ABV4DR16_9LACO</name>
<evidence type="ECO:0000313" key="5">
    <source>
        <dbReference type="Proteomes" id="UP001565236"/>
    </source>
</evidence>
<evidence type="ECO:0000256" key="1">
    <source>
        <dbReference type="ARBA" id="ARBA00008950"/>
    </source>
</evidence>